<proteinExistence type="predicted"/>
<dbReference type="EMBL" id="WUEK01000016">
    <property type="protein sequence ID" value="MXG91965.1"/>
    <property type="molecule type" value="Genomic_DNA"/>
</dbReference>
<keyword evidence="7" id="KW-1185">Reference proteome</keyword>
<dbReference type="Pfam" id="PF14257">
    <property type="entry name" value="DUF4349"/>
    <property type="match status" value="1"/>
</dbReference>
<feature type="region of interest" description="Disordered" evidence="2">
    <location>
        <begin position="49"/>
        <end position="69"/>
    </location>
</feature>
<feature type="coiled-coil region" evidence="1">
    <location>
        <begin position="192"/>
        <end position="219"/>
    </location>
</feature>
<accession>A0A6L7F400</accession>
<keyword evidence="3" id="KW-0812">Transmembrane</keyword>
<feature type="transmembrane region" description="Helical" evidence="3">
    <location>
        <begin position="258"/>
        <end position="283"/>
    </location>
</feature>
<evidence type="ECO:0000256" key="4">
    <source>
        <dbReference type="SAM" id="SignalP"/>
    </source>
</evidence>
<evidence type="ECO:0000256" key="3">
    <source>
        <dbReference type="SAM" id="Phobius"/>
    </source>
</evidence>
<gene>
    <name evidence="6" type="ORF">GRQ65_20695</name>
</gene>
<comment type="caution">
    <text evidence="6">The sequence shown here is derived from an EMBL/GenBank/DDBJ whole genome shotgun (WGS) entry which is preliminary data.</text>
</comment>
<feature type="chain" id="PRO_5038620226" evidence="4">
    <location>
        <begin position="27"/>
        <end position="308"/>
    </location>
</feature>
<evidence type="ECO:0000313" key="6">
    <source>
        <dbReference type="EMBL" id="MXG91965.1"/>
    </source>
</evidence>
<feature type="domain" description="DUF4349" evidence="5">
    <location>
        <begin position="76"/>
        <end position="284"/>
    </location>
</feature>
<keyword evidence="3" id="KW-0472">Membrane</keyword>
<keyword evidence="1" id="KW-0175">Coiled coil</keyword>
<evidence type="ECO:0000259" key="5">
    <source>
        <dbReference type="Pfam" id="PF14257"/>
    </source>
</evidence>
<feature type="signal peptide" evidence="4">
    <location>
        <begin position="1"/>
        <end position="26"/>
    </location>
</feature>
<keyword evidence="3" id="KW-1133">Transmembrane helix</keyword>
<dbReference type="RefSeq" id="WP_160879897.1">
    <property type="nucleotide sequence ID" value="NZ_WUEK01000016.1"/>
</dbReference>
<evidence type="ECO:0000256" key="2">
    <source>
        <dbReference type="SAM" id="MobiDB-lite"/>
    </source>
</evidence>
<dbReference type="InterPro" id="IPR025645">
    <property type="entry name" value="DUF4349"/>
</dbReference>
<dbReference type="AlphaFoldDB" id="A0A6L7F400"/>
<organism evidence="6 7">
    <name type="scientific">Nocardioides flavescens</name>
    <dbReference type="NCBI Taxonomy" id="2691959"/>
    <lineage>
        <taxon>Bacteria</taxon>
        <taxon>Bacillati</taxon>
        <taxon>Actinomycetota</taxon>
        <taxon>Actinomycetes</taxon>
        <taxon>Propionibacteriales</taxon>
        <taxon>Nocardioidaceae</taxon>
        <taxon>Nocardioides</taxon>
    </lineage>
</organism>
<reference evidence="6 7" key="1">
    <citation type="submission" date="2019-12" db="EMBL/GenBank/DDBJ databases">
        <authorList>
            <person name="Kun Z."/>
        </authorList>
    </citation>
    <scope>NUCLEOTIDE SEQUENCE [LARGE SCALE GENOMIC DNA]</scope>
    <source>
        <strain evidence="6 7">YIM 123512</strain>
    </source>
</reference>
<evidence type="ECO:0000313" key="7">
    <source>
        <dbReference type="Proteomes" id="UP000473325"/>
    </source>
</evidence>
<sequence>MTASRTPSARAAAAAALALLALLALTGCSSGGDDSGGASSDSAASSALEDASGLAADTGGSRAAPARDQATTLAPQVVATGSVTLRSDDVGDAVADVRTLVASYDGTVAQDSARTDDDGEARTATLVLRVPTASFDEAMADLKGVATLVAADSGTEDVTSQVVDTDVRVEAQRRSIERIQVLFDRATTIKDVVGIERELSQRQADLESLEQQQASLADRTALATITVTVDRTDQPGATEDASGFVAGLGAGWDALTAFAAGLATVAGVLLPWAVLLLVLALVLRPLVRRARRRAVAGAGAGAGAQPNG</sequence>
<dbReference type="Proteomes" id="UP000473325">
    <property type="component" value="Unassembled WGS sequence"/>
</dbReference>
<protein>
    <submittedName>
        <fullName evidence="6">DUF4349 domain-containing protein</fullName>
    </submittedName>
</protein>
<dbReference type="PROSITE" id="PS51257">
    <property type="entry name" value="PROKAR_LIPOPROTEIN"/>
    <property type="match status" value="1"/>
</dbReference>
<name>A0A6L7F400_9ACTN</name>
<evidence type="ECO:0000256" key="1">
    <source>
        <dbReference type="SAM" id="Coils"/>
    </source>
</evidence>
<keyword evidence="4" id="KW-0732">Signal</keyword>